<gene>
    <name evidence="1" type="ORF">MUB46_15830</name>
</gene>
<keyword evidence="2" id="KW-1185">Reference proteome</keyword>
<evidence type="ECO:0000313" key="1">
    <source>
        <dbReference type="EMBL" id="MCT8973331.1"/>
    </source>
</evidence>
<comment type="caution">
    <text evidence="1">The sequence shown here is derived from an EMBL/GenBank/DDBJ whole genome shotgun (WGS) entry which is preliminary data.</text>
</comment>
<dbReference type="EMBL" id="JALIDZ010000007">
    <property type="protein sequence ID" value="MCT8973331.1"/>
    <property type="molecule type" value="Genomic_DNA"/>
</dbReference>
<organism evidence="1 2">
    <name type="scientific">Microbaculum marinisediminis</name>
    <dbReference type="NCBI Taxonomy" id="2931392"/>
    <lineage>
        <taxon>Bacteria</taxon>
        <taxon>Pseudomonadati</taxon>
        <taxon>Pseudomonadota</taxon>
        <taxon>Alphaproteobacteria</taxon>
        <taxon>Hyphomicrobiales</taxon>
        <taxon>Tepidamorphaceae</taxon>
        <taxon>Microbaculum</taxon>
    </lineage>
</organism>
<dbReference type="Proteomes" id="UP001320898">
    <property type="component" value="Unassembled WGS sequence"/>
</dbReference>
<accession>A0AAW5QZ37</accession>
<name>A0AAW5QZ37_9HYPH</name>
<evidence type="ECO:0000313" key="2">
    <source>
        <dbReference type="Proteomes" id="UP001320898"/>
    </source>
</evidence>
<dbReference type="AlphaFoldDB" id="A0AAW5QZ37"/>
<proteinExistence type="predicted"/>
<dbReference type="RefSeq" id="WP_261616908.1">
    <property type="nucleotide sequence ID" value="NZ_JALIDZ010000007.1"/>
</dbReference>
<protein>
    <submittedName>
        <fullName evidence="1">Uncharacterized protein</fullName>
    </submittedName>
</protein>
<reference evidence="1 2" key="1">
    <citation type="submission" date="2022-04" db="EMBL/GenBank/DDBJ databases">
        <authorList>
            <person name="Ye Y.-Q."/>
            <person name="Du Z.-J."/>
        </authorList>
    </citation>
    <scope>NUCLEOTIDE SEQUENCE [LARGE SCALE GENOMIC DNA]</scope>
    <source>
        <strain evidence="1 2">A6E488</strain>
    </source>
</reference>
<sequence length="76" mass="8398">MSKEEAPKPRKGYVRSEVLLPALRYNLQPHPDEPSVCVVALMTPDGPVTLTLHKDALAQLGTAMMVEANRMPDTNR</sequence>